<protein>
    <submittedName>
        <fullName evidence="1">Beta-hydroxyacyl-ACP dehydratase</fullName>
    </submittedName>
</protein>
<dbReference type="InterPro" id="IPR029069">
    <property type="entry name" value="HotDog_dom_sf"/>
</dbReference>
<dbReference type="Gene3D" id="3.10.129.10">
    <property type="entry name" value="Hotdog Thioesterase"/>
    <property type="match status" value="1"/>
</dbReference>
<organism evidence="1 2">
    <name type="scientific">Phocaeicola faecium</name>
    <dbReference type="NCBI Taxonomy" id="2762213"/>
    <lineage>
        <taxon>Bacteria</taxon>
        <taxon>Pseudomonadati</taxon>
        <taxon>Bacteroidota</taxon>
        <taxon>Bacteroidia</taxon>
        <taxon>Bacteroidales</taxon>
        <taxon>Bacteroidaceae</taxon>
        <taxon>Phocaeicola</taxon>
    </lineage>
</organism>
<keyword evidence="2" id="KW-1185">Reference proteome</keyword>
<dbReference type="SUPFAM" id="SSF54637">
    <property type="entry name" value="Thioesterase/thiol ester dehydrase-isomerase"/>
    <property type="match status" value="1"/>
</dbReference>
<dbReference type="EMBL" id="JACSPQ010000001">
    <property type="protein sequence ID" value="MBD8001242.1"/>
    <property type="molecule type" value="Genomic_DNA"/>
</dbReference>
<accession>A0ABR8V910</accession>
<dbReference type="Pfam" id="PF22817">
    <property type="entry name" value="ApeP-like"/>
    <property type="match status" value="1"/>
</dbReference>
<name>A0ABR8V910_9BACT</name>
<sequence>MEIVDVTKLVPQRAPILMVDRLTDATDDVAVTGFVVKADNYFLDDDGLLAEVGLIEHIAQSASAFAGYKALLAGASEPPVGYIGEIKKFHCYRRPAPGEELNTTITMGAEVAGVTIIKGETRVKGETVADTQMKIFIK</sequence>
<dbReference type="Proteomes" id="UP000616346">
    <property type="component" value="Unassembled WGS sequence"/>
</dbReference>
<comment type="caution">
    <text evidence="1">The sequence shown here is derived from an EMBL/GenBank/DDBJ whole genome shotgun (WGS) entry which is preliminary data.</text>
</comment>
<reference evidence="1 2" key="1">
    <citation type="submission" date="2020-08" db="EMBL/GenBank/DDBJ databases">
        <title>A Genomic Blueprint of the Chicken Gut Microbiome.</title>
        <authorList>
            <person name="Gilroy R."/>
            <person name="Ravi A."/>
            <person name="Getino M."/>
            <person name="Pursley I."/>
            <person name="Horton D.L."/>
            <person name="Alikhan N.-F."/>
            <person name="Baker D."/>
            <person name="Gharbi K."/>
            <person name="Hall N."/>
            <person name="Watson M."/>
            <person name="Adriaenssens E.M."/>
            <person name="Foster-Nyarko E."/>
            <person name="Jarju S."/>
            <person name="Secka A."/>
            <person name="Antonio M."/>
            <person name="Oren A."/>
            <person name="Chaudhuri R."/>
            <person name="La Ragione R.M."/>
            <person name="Hildebrand F."/>
            <person name="Pallen M.J."/>
        </authorList>
    </citation>
    <scope>NUCLEOTIDE SEQUENCE [LARGE SCALE GENOMIC DNA]</scope>
    <source>
        <strain evidence="1 2">Sa1YUN3</strain>
    </source>
</reference>
<evidence type="ECO:0000313" key="1">
    <source>
        <dbReference type="EMBL" id="MBD8001242.1"/>
    </source>
</evidence>
<evidence type="ECO:0000313" key="2">
    <source>
        <dbReference type="Proteomes" id="UP000616346"/>
    </source>
</evidence>
<dbReference type="InterPro" id="IPR016776">
    <property type="entry name" value="ApeP-like_dehydratase"/>
</dbReference>
<proteinExistence type="predicted"/>
<gene>
    <name evidence="1" type="ORF">H9626_03295</name>
</gene>